<accession>A0A397YP94</accession>
<dbReference type="Gene3D" id="1.10.238.220">
    <property type="match status" value="1"/>
</dbReference>
<protein>
    <recommendedName>
        <fullName evidence="3">EF-hand domain-containing protein</fullName>
    </recommendedName>
</protein>
<dbReference type="AlphaFoldDB" id="A0A397YP94"/>
<dbReference type="Proteomes" id="UP000264353">
    <property type="component" value="Chromosome A7"/>
</dbReference>
<dbReference type="Gene3D" id="1.10.238.10">
    <property type="entry name" value="EF-hand"/>
    <property type="match status" value="1"/>
</dbReference>
<organism evidence="1 2">
    <name type="scientific">Brassica campestris</name>
    <name type="common">Field mustard</name>
    <dbReference type="NCBI Taxonomy" id="3711"/>
    <lineage>
        <taxon>Eukaryota</taxon>
        <taxon>Viridiplantae</taxon>
        <taxon>Streptophyta</taxon>
        <taxon>Embryophyta</taxon>
        <taxon>Tracheophyta</taxon>
        <taxon>Spermatophyta</taxon>
        <taxon>Magnoliopsida</taxon>
        <taxon>eudicotyledons</taxon>
        <taxon>Gunneridae</taxon>
        <taxon>Pentapetalae</taxon>
        <taxon>rosids</taxon>
        <taxon>malvids</taxon>
        <taxon>Brassicales</taxon>
        <taxon>Brassicaceae</taxon>
        <taxon>Brassiceae</taxon>
        <taxon>Brassica</taxon>
    </lineage>
</organism>
<dbReference type="SUPFAM" id="SSF47473">
    <property type="entry name" value="EF-hand"/>
    <property type="match status" value="1"/>
</dbReference>
<dbReference type="PANTHER" id="PTHR14095">
    <property type="entry name" value="PHOSPHATASE 2A REGULATORY SUBUNIT-RELATED"/>
    <property type="match status" value="1"/>
</dbReference>
<name>A0A397YP94_BRACM</name>
<sequence length="108" mass="12755">MQLLDEEDDINKIIRYFSYEHFYVIYCRFWELDGDHDCYIDKNNLIKYGNHALTYKIVDIIFSQAPRKFTSKVEGKMSMKILYTLFSPRKTSLLSLVLSIGTQQSPPC</sequence>
<evidence type="ECO:0008006" key="3">
    <source>
        <dbReference type="Google" id="ProtNLM"/>
    </source>
</evidence>
<dbReference type="InterPro" id="IPR011992">
    <property type="entry name" value="EF-hand-dom_pair"/>
</dbReference>
<dbReference type="EMBL" id="CM010634">
    <property type="protein sequence ID" value="RID52616.1"/>
    <property type="molecule type" value="Genomic_DNA"/>
</dbReference>
<proteinExistence type="predicted"/>
<dbReference type="PANTHER" id="PTHR14095:SF24">
    <property type="entry name" value="SERINE_THREONINE PROTEIN PHOSPHATASE 2A REGULATORY SUBUNIT B''EPSILON-RELATED"/>
    <property type="match status" value="1"/>
</dbReference>
<evidence type="ECO:0000313" key="1">
    <source>
        <dbReference type="EMBL" id="RID52616.1"/>
    </source>
</evidence>
<reference evidence="1 2" key="1">
    <citation type="submission" date="2018-06" db="EMBL/GenBank/DDBJ databases">
        <title>WGS assembly of Brassica rapa FPsc.</title>
        <authorList>
            <person name="Bowman J."/>
            <person name="Kohchi T."/>
            <person name="Yamato K."/>
            <person name="Jenkins J."/>
            <person name="Shu S."/>
            <person name="Ishizaki K."/>
            <person name="Yamaoka S."/>
            <person name="Nishihama R."/>
            <person name="Nakamura Y."/>
            <person name="Berger F."/>
            <person name="Adam C."/>
            <person name="Aki S."/>
            <person name="Althoff F."/>
            <person name="Araki T."/>
            <person name="Arteaga-Vazquez M."/>
            <person name="Balasubrmanian S."/>
            <person name="Bauer D."/>
            <person name="Boehm C."/>
            <person name="Briginshaw L."/>
            <person name="Caballero-Perez J."/>
            <person name="Catarino B."/>
            <person name="Chen F."/>
            <person name="Chiyoda S."/>
            <person name="Chovatia M."/>
            <person name="Davies K."/>
            <person name="Delmans M."/>
            <person name="Demura T."/>
            <person name="Dierschke T."/>
            <person name="Dolan L."/>
            <person name="Dorantes-Acosta A."/>
            <person name="Eklund D."/>
            <person name="Florent S."/>
            <person name="Flores-Sandoval E."/>
            <person name="Fujiyama A."/>
            <person name="Fukuzawa H."/>
            <person name="Galik B."/>
            <person name="Grimanelli D."/>
            <person name="Grimwood J."/>
            <person name="Grossniklaus U."/>
            <person name="Hamada T."/>
            <person name="Haseloff J."/>
            <person name="Hetherington A."/>
            <person name="Higo A."/>
            <person name="Hirakawa Y."/>
            <person name="Hundley H."/>
            <person name="Ikeda Y."/>
            <person name="Inoue K."/>
            <person name="Inoue S."/>
            <person name="Ishida S."/>
            <person name="Jia Q."/>
            <person name="Kakita M."/>
            <person name="Kanazawa T."/>
            <person name="Kawai Y."/>
            <person name="Kawashima T."/>
            <person name="Kennedy M."/>
            <person name="Kinose K."/>
            <person name="Kinoshita T."/>
            <person name="Kohara Y."/>
            <person name="Koide E."/>
            <person name="Komatsu K."/>
            <person name="Kopischke S."/>
            <person name="Kubo M."/>
            <person name="Kyozuka J."/>
            <person name="Lagercrantz U."/>
            <person name="Lin S."/>
            <person name="Lindquist E."/>
            <person name="Lipzen A."/>
            <person name="Lu C."/>
            <person name="Luna E."/>
            <person name="Martienssen R."/>
            <person name="Minamino N."/>
            <person name="Mizutani M."/>
            <person name="Mizutani M."/>
            <person name="Mochizuki N."/>
            <person name="Monte I."/>
            <person name="Mosher R."/>
            <person name="Nagasaki H."/>
            <person name="Nakagami H."/>
            <person name="Naramoto S."/>
            <person name="Nishitani K."/>
            <person name="Ohtani M."/>
            <person name="Okamoto T."/>
            <person name="Okumura M."/>
            <person name="Phillips J."/>
            <person name="Pollak B."/>
            <person name="Reinders A."/>
            <person name="Roevekamp M."/>
            <person name="Sano R."/>
            <person name="Sawa S."/>
            <person name="Schmid M."/>
            <person name="Shirakawa M."/>
            <person name="Solano R."/>
            <person name="Spunde A."/>
            <person name="Suetsugu N."/>
            <person name="Sugano S."/>
            <person name="Sugiyama A."/>
            <person name="Sun R."/>
            <person name="Suzuki Y."/>
            <person name="Takenaka M."/>
            <person name="Takezawa D."/>
            <person name="Tomogane H."/>
            <person name="Tsuzuki M."/>
            <person name="Ueda T."/>
            <person name="Umeda M."/>
            <person name="Ward J."/>
            <person name="Watanabe Y."/>
            <person name="Yazaki K."/>
            <person name="Yokoyama R."/>
            <person name="Yoshitake Y."/>
            <person name="Yotsui I."/>
            <person name="Zachgo S."/>
            <person name="Schmutz J."/>
        </authorList>
    </citation>
    <scope>NUCLEOTIDE SEQUENCE [LARGE SCALE GENOMIC DNA]</scope>
    <source>
        <strain evidence="2">cv. B-3</strain>
    </source>
</reference>
<evidence type="ECO:0000313" key="2">
    <source>
        <dbReference type="Proteomes" id="UP000264353"/>
    </source>
</evidence>
<gene>
    <name evidence="1" type="ORF">BRARA_G00068</name>
</gene>